<dbReference type="GeneID" id="9132198"/>
<dbReference type="OrthoDB" id="6633at2157"/>
<dbReference type="PROSITE" id="PS00839">
    <property type="entry name" value="SUMT_1"/>
    <property type="match status" value="1"/>
</dbReference>
<dbReference type="Gene3D" id="3.30.950.10">
    <property type="entry name" value="Methyltransferase, Cobalt-precorrin-4 Transmethylase, Domain 2"/>
    <property type="match status" value="1"/>
</dbReference>
<dbReference type="InterPro" id="IPR014776">
    <property type="entry name" value="4pyrrole_Mease_sub2"/>
</dbReference>
<dbReference type="SUPFAM" id="SSF53790">
    <property type="entry name" value="Tetrapyrrole methylase"/>
    <property type="match status" value="1"/>
</dbReference>
<organism evidence="9 10">
    <name type="scientific">Methanocaldococcus infernus (strain DSM 11812 / JCM 15783 / ME)</name>
    <dbReference type="NCBI Taxonomy" id="573063"/>
    <lineage>
        <taxon>Archaea</taxon>
        <taxon>Methanobacteriati</taxon>
        <taxon>Methanobacteriota</taxon>
        <taxon>Methanomada group</taxon>
        <taxon>Methanococci</taxon>
        <taxon>Methanococcales</taxon>
        <taxon>Methanocaldococcaceae</taxon>
        <taxon>Methanocaldococcus</taxon>
    </lineage>
</organism>
<keyword evidence="5 7" id="KW-0808">Transferase</keyword>
<keyword evidence="10" id="KW-1185">Reference proteome</keyword>
<evidence type="ECO:0000256" key="5">
    <source>
        <dbReference type="ARBA" id="ARBA00022679"/>
    </source>
</evidence>
<evidence type="ECO:0000256" key="7">
    <source>
        <dbReference type="RuleBase" id="RU003960"/>
    </source>
</evidence>
<dbReference type="STRING" id="573063.Metin_1179"/>
<dbReference type="InterPro" id="IPR014777">
    <property type="entry name" value="4pyrrole_Mease_sub1"/>
</dbReference>
<name>D5VTC9_METIM</name>
<dbReference type="CDD" id="cd11641">
    <property type="entry name" value="Precorrin-4_C11-MT"/>
    <property type="match status" value="1"/>
</dbReference>
<evidence type="ECO:0000256" key="3">
    <source>
        <dbReference type="ARBA" id="ARBA00022573"/>
    </source>
</evidence>
<evidence type="ECO:0000256" key="6">
    <source>
        <dbReference type="ARBA" id="ARBA00022691"/>
    </source>
</evidence>
<dbReference type="AlphaFoldDB" id="D5VTC9"/>
<dbReference type="NCBIfam" id="TIGR01469">
    <property type="entry name" value="cobA_cysG_Cterm"/>
    <property type="match status" value="1"/>
</dbReference>
<accession>D5VTC9</accession>
<reference evidence="9" key="1">
    <citation type="submission" date="2010-04" db="EMBL/GenBank/DDBJ databases">
        <title>Complete sequence of Methanocaldococcus infernus ME.</title>
        <authorList>
            <consortium name="US DOE Joint Genome Institute"/>
            <person name="Lucas S."/>
            <person name="Copeland A."/>
            <person name="Lapidus A."/>
            <person name="Cheng J.-F."/>
            <person name="Bruce D."/>
            <person name="Goodwin L."/>
            <person name="Pitluck S."/>
            <person name="Munk A.C."/>
            <person name="Detter J.C."/>
            <person name="Han C."/>
            <person name="Tapia R."/>
            <person name="Land M."/>
            <person name="Hauser L."/>
            <person name="Kyrpides N."/>
            <person name="Mikhailova N."/>
            <person name="Sieprawska-Lupa M."/>
            <person name="Whitman W.B."/>
            <person name="Woyke T."/>
        </authorList>
    </citation>
    <scope>NUCLEOTIDE SEQUENCE [LARGE SCALE GENOMIC DNA]</scope>
    <source>
        <strain evidence="9">ME</strain>
    </source>
</reference>
<dbReference type="EC" id="2.1.1.133" evidence="9"/>
<dbReference type="GO" id="GO:0046026">
    <property type="term" value="F:precorrin-4 C11-methyltransferase activity"/>
    <property type="evidence" value="ECO:0007669"/>
    <property type="project" value="UniProtKB-EC"/>
</dbReference>
<evidence type="ECO:0000313" key="10">
    <source>
        <dbReference type="Proteomes" id="UP000002061"/>
    </source>
</evidence>
<dbReference type="GO" id="GO:0019354">
    <property type="term" value="P:siroheme biosynthetic process"/>
    <property type="evidence" value="ECO:0007669"/>
    <property type="project" value="InterPro"/>
</dbReference>
<keyword evidence="4 7" id="KW-0489">Methyltransferase</keyword>
<dbReference type="InterPro" id="IPR050161">
    <property type="entry name" value="Siro_Cobalamin_biosynth"/>
</dbReference>
<protein>
    <submittedName>
        <fullName evidence="9">Precorrin-4 C11-methyltransferase</fullName>
        <ecNumber evidence="9">2.1.1.133</ecNumber>
    </submittedName>
</protein>
<dbReference type="GO" id="GO:0032259">
    <property type="term" value="P:methylation"/>
    <property type="evidence" value="ECO:0007669"/>
    <property type="project" value="UniProtKB-KW"/>
</dbReference>
<evidence type="ECO:0000256" key="2">
    <source>
        <dbReference type="ARBA" id="ARBA00005879"/>
    </source>
</evidence>
<dbReference type="InterPro" id="IPR006366">
    <property type="entry name" value="CobA/CysG_C"/>
</dbReference>
<dbReference type="InterPro" id="IPR006362">
    <property type="entry name" value="Cbl_synth_CobM/CibF"/>
</dbReference>
<dbReference type="EMBL" id="CP002009">
    <property type="protein sequence ID" value="ADG13832.1"/>
    <property type="molecule type" value="Genomic_DNA"/>
</dbReference>
<keyword evidence="6" id="KW-0949">S-adenosyl-L-methionine</keyword>
<keyword evidence="3" id="KW-0169">Cobalamin biosynthesis</keyword>
<dbReference type="Gene3D" id="3.40.1010.10">
    <property type="entry name" value="Cobalt-precorrin-4 Transmethylase, Domain 1"/>
    <property type="match status" value="1"/>
</dbReference>
<feature type="domain" description="Tetrapyrrole methylase" evidence="8">
    <location>
        <begin position="2"/>
        <end position="207"/>
    </location>
</feature>
<sequence length="249" mass="27879">MKVYIVGAGPGDKELITLKALKLIKEADIIVYAGSLINKEILNYNEKAEKYDSSRLNLEEIINVMVDAVKKGKKVVRLHTGDPSIYGAIKEQIDELEKRGIEVEIIPGVSSLFAAAASLKVELTLPDVSQTVIITRPEGRTKVPEREKIKELAKHRSTMVIFLGASLIDKVVNELIEGGYPEETPVAIVYKASWPEEKIVRGTLKDIAEKVKKENIERTALIIVGDILEPKKYSYSKLYDKEFKHSYRG</sequence>
<dbReference type="PANTHER" id="PTHR45790">
    <property type="entry name" value="SIROHEME SYNTHASE-RELATED"/>
    <property type="match status" value="1"/>
</dbReference>
<comment type="pathway">
    <text evidence="1">Cofactor biosynthesis; adenosylcobalamin biosynthesis.</text>
</comment>
<proteinExistence type="inferred from homology"/>
<dbReference type="GO" id="GO:0009236">
    <property type="term" value="P:cobalamin biosynthetic process"/>
    <property type="evidence" value="ECO:0007669"/>
    <property type="project" value="UniProtKB-UniPathway"/>
</dbReference>
<dbReference type="UniPathway" id="UPA00148"/>
<comment type="similarity">
    <text evidence="2 7">Belongs to the precorrin methyltransferase family.</text>
</comment>
<dbReference type="InterPro" id="IPR035996">
    <property type="entry name" value="4pyrrol_Methylase_sf"/>
</dbReference>
<dbReference type="eggNOG" id="arCOG00645">
    <property type="taxonomic scope" value="Archaea"/>
</dbReference>
<dbReference type="Proteomes" id="UP000002061">
    <property type="component" value="Chromosome"/>
</dbReference>
<evidence type="ECO:0000259" key="8">
    <source>
        <dbReference type="Pfam" id="PF00590"/>
    </source>
</evidence>
<dbReference type="RefSeq" id="WP_013100577.1">
    <property type="nucleotide sequence ID" value="NC_014122.1"/>
</dbReference>
<evidence type="ECO:0000313" key="9">
    <source>
        <dbReference type="EMBL" id="ADG13832.1"/>
    </source>
</evidence>
<dbReference type="PANTHER" id="PTHR45790:SF4">
    <property type="entry name" value="COBALT-PRECORRIN-4 C(11)-METHYLTRANSFERASE"/>
    <property type="match status" value="1"/>
</dbReference>
<dbReference type="KEGG" id="mif:Metin_1179"/>
<dbReference type="HOGENOM" id="CLU_011276_7_1_2"/>
<dbReference type="InterPro" id="IPR003043">
    <property type="entry name" value="Uropor_MeTrfase_CS"/>
</dbReference>
<dbReference type="PROSITE" id="PS00840">
    <property type="entry name" value="SUMT_2"/>
    <property type="match status" value="1"/>
</dbReference>
<gene>
    <name evidence="9" type="ordered locus">Metin_1179</name>
</gene>
<evidence type="ECO:0000256" key="1">
    <source>
        <dbReference type="ARBA" id="ARBA00004953"/>
    </source>
</evidence>
<dbReference type="Pfam" id="PF00590">
    <property type="entry name" value="TP_methylase"/>
    <property type="match status" value="1"/>
</dbReference>
<evidence type="ECO:0000256" key="4">
    <source>
        <dbReference type="ARBA" id="ARBA00022603"/>
    </source>
</evidence>
<dbReference type="NCBIfam" id="NF004790">
    <property type="entry name" value="PRK06136.1"/>
    <property type="match status" value="1"/>
</dbReference>
<dbReference type="InterPro" id="IPR000878">
    <property type="entry name" value="4pyrrol_Mease"/>
</dbReference>
<dbReference type="NCBIfam" id="TIGR01465">
    <property type="entry name" value="cobM_cbiF"/>
    <property type="match status" value="1"/>
</dbReference>